<evidence type="ECO:0000313" key="2">
    <source>
        <dbReference type="EMBL" id="QHU17748.1"/>
    </source>
</evidence>
<organism evidence="2">
    <name type="scientific">viral metagenome</name>
    <dbReference type="NCBI Taxonomy" id="1070528"/>
    <lineage>
        <taxon>unclassified sequences</taxon>
        <taxon>metagenomes</taxon>
        <taxon>organismal metagenomes</taxon>
    </lineage>
</organism>
<protein>
    <submittedName>
        <fullName evidence="2">Uncharacterized protein</fullName>
    </submittedName>
</protein>
<dbReference type="AlphaFoldDB" id="A0A6C0KN31"/>
<keyword evidence="1" id="KW-0812">Transmembrane</keyword>
<keyword evidence="1" id="KW-0472">Membrane</keyword>
<proteinExistence type="predicted"/>
<feature type="transmembrane region" description="Helical" evidence="1">
    <location>
        <begin position="7"/>
        <end position="24"/>
    </location>
</feature>
<evidence type="ECO:0000256" key="1">
    <source>
        <dbReference type="SAM" id="Phobius"/>
    </source>
</evidence>
<sequence>MQELSDSSNRMIIIIIFAIYYIYLKYQQIQLKMTKNFTDIKCNPLDMIVGGIVNEQEASKTFTDCLNYTTAENTSKSIADAQKQQTEDITKTIDDIKSNQKSEYSSLRQEQRNLFKLMNTKASDMNDLIAQQQAMNATLVSTSGPIKTMVEQIGTLSTQLKDIAQKIFDNTDTTETS</sequence>
<accession>A0A6C0KN31</accession>
<dbReference type="EMBL" id="MN740917">
    <property type="protein sequence ID" value="QHU17748.1"/>
    <property type="molecule type" value="Genomic_DNA"/>
</dbReference>
<reference evidence="2" key="1">
    <citation type="journal article" date="2020" name="Nature">
        <title>Giant virus diversity and host interactions through global metagenomics.</title>
        <authorList>
            <person name="Schulz F."/>
            <person name="Roux S."/>
            <person name="Paez-Espino D."/>
            <person name="Jungbluth S."/>
            <person name="Walsh D.A."/>
            <person name="Denef V.J."/>
            <person name="McMahon K.D."/>
            <person name="Konstantinidis K.T."/>
            <person name="Eloe-Fadrosh E.A."/>
            <person name="Kyrpides N.C."/>
            <person name="Woyke T."/>
        </authorList>
    </citation>
    <scope>NUCLEOTIDE SEQUENCE</scope>
    <source>
        <strain evidence="2">GVMAG-S-3300012919-55</strain>
    </source>
</reference>
<name>A0A6C0KN31_9ZZZZ</name>
<keyword evidence="1" id="KW-1133">Transmembrane helix</keyword>